<organism evidence="2 3">
    <name type="scientific">Gigaspora rosea</name>
    <dbReference type="NCBI Taxonomy" id="44941"/>
    <lineage>
        <taxon>Eukaryota</taxon>
        <taxon>Fungi</taxon>
        <taxon>Fungi incertae sedis</taxon>
        <taxon>Mucoromycota</taxon>
        <taxon>Glomeromycotina</taxon>
        <taxon>Glomeromycetes</taxon>
        <taxon>Diversisporales</taxon>
        <taxon>Gigasporaceae</taxon>
        <taxon>Gigaspora</taxon>
    </lineage>
</organism>
<feature type="domain" description="F-box" evidence="1">
    <location>
        <begin position="1"/>
        <end position="54"/>
    </location>
</feature>
<dbReference type="Proteomes" id="UP000266673">
    <property type="component" value="Unassembled WGS sequence"/>
</dbReference>
<dbReference type="EMBL" id="QKWP01000054">
    <property type="protein sequence ID" value="RIB28838.1"/>
    <property type="molecule type" value="Genomic_DNA"/>
</dbReference>
<proteinExistence type="predicted"/>
<dbReference type="Gene3D" id="1.20.1280.50">
    <property type="match status" value="1"/>
</dbReference>
<dbReference type="Pfam" id="PF12937">
    <property type="entry name" value="F-box-like"/>
    <property type="match status" value="1"/>
</dbReference>
<dbReference type="PROSITE" id="PS50181">
    <property type="entry name" value="FBOX"/>
    <property type="match status" value="1"/>
</dbReference>
<name>A0A397W3N5_9GLOM</name>
<protein>
    <recommendedName>
        <fullName evidence="1">F-box domain-containing protein</fullName>
    </recommendedName>
</protein>
<comment type="caution">
    <text evidence="2">The sequence shown here is derived from an EMBL/GenBank/DDBJ whole genome shotgun (WGS) entry which is preliminary data.</text>
</comment>
<dbReference type="AlphaFoldDB" id="A0A397W3N5"/>
<sequence>METIPNELLIQILRHVLRVTSFKRLIQLRRTCKEWNNLIPAACKDEVCEFYKKWKFRRDKQDPLYEDLLPCKSYDYFKFKFRDETYLVPNDNDIERFRSDAFIKQKIYVDGSYWSLFTKWHNKPSSYCLYEEVVELKKIKYLLSPACIIFEDIDELKKSK</sequence>
<reference evidence="2 3" key="1">
    <citation type="submission" date="2018-06" db="EMBL/GenBank/DDBJ databases">
        <title>Comparative genomics reveals the genomic features of Rhizophagus irregularis, R. cerebriforme, R. diaphanum and Gigaspora rosea, and their symbiotic lifestyle signature.</title>
        <authorList>
            <person name="Morin E."/>
            <person name="San Clemente H."/>
            <person name="Chen E.C.H."/>
            <person name="De La Providencia I."/>
            <person name="Hainaut M."/>
            <person name="Kuo A."/>
            <person name="Kohler A."/>
            <person name="Murat C."/>
            <person name="Tang N."/>
            <person name="Roy S."/>
            <person name="Loubradou J."/>
            <person name="Henrissat B."/>
            <person name="Grigoriev I.V."/>
            <person name="Corradi N."/>
            <person name="Roux C."/>
            <person name="Martin F.M."/>
        </authorList>
    </citation>
    <scope>NUCLEOTIDE SEQUENCE [LARGE SCALE GENOMIC DNA]</scope>
    <source>
        <strain evidence="2 3">DAOM 194757</strain>
    </source>
</reference>
<evidence type="ECO:0000259" key="1">
    <source>
        <dbReference type="PROSITE" id="PS50181"/>
    </source>
</evidence>
<dbReference type="InterPro" id="IPR036047">
    <property type="entry name" value="F-box-like_dom_sf"/>
</dbReference>
<gene>
    <name evidence="2" type="ORF">C2G38_2058375</name>
</gene>
<dbReference type="CDD" id="cd09917">
    <property type="entry name" value="F-box_SF"/>
    <property type="match status" value="1"/>
</dbReference>
<accession>A0A397W3N5</accession>
<evidence type="ECO:0000313" key="2">
    <source>
        <dbReference type="EMBL" id="RIB28838.1"/>
    </source>
</evidence>
<dbReference type="OrthoDB" id="2350440at2759"/>
<dbReference type="InterPro" id="IPR001810">
    <property type="entry name" value="F-box_dom"/>
</dbReference>
<keyword evidence="3" id="KW-1185">Reference proteome</keyword>
<dbReference type="SUPFAM" id="SSF81383">
    <property type="entry name" value="F-box domain"/>
    <property type="match status" value="1"/>
</dbReference>
<evidence type="ECO:0000313" key="3">
    <source>
        <dbReference type="Proteomes" id="UP000266673"/>
    </source>
</evidence>